<reference evidence="2" key="1">
    <citation type="submission" date="2021-02" db="EMBL/GenBank/DDBJ databases">
        <title>Psilocybe cubensis genome.</title>
        <authorList>
            <person name="Mckernan K.J."/>
            <person name="Crawford S."/>
            <person name="Trippe A."/>
            <person name="Kane L.T."/>
            <person name="Mclaughlin S."/>
        </authorList>
    </citation>
    <scope>NUCLEOTIDE SEQUENCE [LARGE SCALE GENOMIC DNA]</scope>
    <source>
        <strain evidence="2">MGC-MH-2018</strain>
    </source>
</reference>
<protein>
    <recommendedName>
        <fullName evidence="3">F-box domain-containing protein</fullName>
    </recommendedName>
</protein>
<dbReference type="EMBL" id="JAFIQS010000002">
    <property type="protein sequence ID" value="KAG5172254.1"/>
    <property type="molecule type" value="Genomic_DNA"/>
</dbReference>
<evidence type="ECO:0000256" key="1">
    <source>
        <dbReference type="SAM" id="MobiDB-lite"/>
    </source>
</evidence>
<dbReference type="Gene3D" id="3.80.10.10">
    <property type="entry name" value="Ribonuclease Inhibitor"/>
    <property type="match status" value="1"/>
</dbReference>
<feature type="compositionally biased region" description="Basic and acidic residues" evidence="1">
    <location>
        <begin position="30"/>
        <end position="44"/>
    </location>
</feature>
<dbReference type="SUPFAM" id="SSF52047">
    <property type="entry name" value="RNI-like"/>
    <property type="match status" value="1"/>
</dbReference>
<name>A0A8H7Y6M6_PSICU</name>
<evidence type="ECO:0000313" key="2">
    <source>
        <dbReference type="EMBL" id="KAG5172254.1"/>
    </source>
</evidence>
<comment type="caution">
    <text evidence="2">The sequence shown here is derived from an EMBL/GenBank/DDBJ whole genome shotgun (WGS) entry which is preliminary data.</text>
</comment>
<accession>A0A8H7Y6M6</accession>
<evidence type="ECO:0008006" key="3">
    <source>
        <dbReference type="Google" id="ProtNLM"/>
    </source>
</evidence>
<dbReference type="OrthoDB" id="3139399at2759"/>
<feature type="region of interest" description="Disordered" evidence="1">
    <location>
        <begin position="1"/>
        <end position="44"/>
    </location>
</feature>
<dbReference type="InterPro" id="IPR032675">
    <property type="entry name" value="LRR_dom_sf"/>
</dbReference>
<sequence length="561" mass="63921">MAEISEPALDKSAAVEEGTTTVANEGDNAYEEHVQQGPESKRTLPELPTEIWREVFQQITIPPRTVFLSRTEAPLSLLHTCRKWRVLALRTPALWAEINIRVKKTSEAAPDTSYTKIYPRPEILRLKLAASARHPLSISISPAAGPPYIEEEDITAKSVFMLFRGLFMTSPRWKRLSLRLPGMSSGYFLSHFKVVSQFPELETFSLSTTYSMKKRIPSSPRFGNFVADRCFPSQFWTHSPKLRKLDLDITVSGPRFLDPPPRHPPPLTGWATSASRIPFQQLTELTLDGGELQIITMEELFEIIQVARELVTFKALHVRTRSDQPEYVDPTPCLPHLRYLELEICGMDQDAFDPIDDEHVSITVILSYFSAPSLVDLRLGWDDRLDLESLGIFLERSGCSLETFALNDSPIESDDLIACLKLLPTVKSFIRTMLCPLGSNPYAPEWTRLREFAEWDDETSQFALCPLLEEITIDAGSLELEDEGTEDELNPDEVDDGYFFWEMVKCRLERSQLPDGTSRFKKVTLTGKNRRPIPEYEMLEKLRLPPFNLNLVEIKDWPNGL</sequence>
<gene>
    <name evidence="2" type="ORF">JR316_001751</name>
</gene>
<proteinExistence type="predicted"/>
<dbReference type="AlphaFoldDB" id="A0A8H7Y6M6"/>
<organism evidence="2">
    <name type="scientific">Psilocybe cubensis</name>
    <name type="common">Psychedelic mushroom</name>
    <name type="synonym">Stropharia cubensis</name>
    <dbReference type="NCBI Taxonomy" id="181762"/>
    <lineage>
        <taxon>Eukaryota</taxon>
        <taxon>Fungi</taxon>
        <taxon>Dikarya</taxon>
        <taxon>Basidiomycota</taxon>
        <taxon>Agaricomycotina</taxon>
        <taxon>Agaricomycetes</taxon>
        <taxon>Agaricomycetidae</taxon>
        <taxon>Agaricales</taxon>
        <taxon>Agaricineae</taxon>
        <taxon>Strophariaceae</taxon>
        <taxon>Psilocybe</taxon>
    </lineage>
</organism>